<evidence type="ECO:0000313" key="1">
    <source>
        <dbReference type="EMBL" id="AIF85189.1"/>
    </source>
</evidence>
<reference evidence="1 2" key="1">
    <citation type="journal article" date="2014" name="PLoS ONE">
        <title>Genome Sequence of Candidatus Nitrososphaera evergladensis from Group I.1b Enriched from Everglades Soil Reveals Novel Genomic Features of the Ammonia-Oxidizing Archaea.</title>
        <authorList>
            <person name="Zhalnina K.V."/>
            <person name="Dias R."/>
            <person name="Leonard M.T."/>
            <person name="Dorr de Quadros P."/>
            <person name="Camargo F.A."/>
            <person name="Drew J.C."/>
            <person name="Farmerie W.G."/>
            <person name="Daroub S.H."/>
            <person name="Triplett E.W."/>
        </authorList>
    </citation>
    <scope>NUCLEOTIDE SEQUENCE [LARGE SCALE GENOMIC DNA]</scope>
    <source>
        <strain evidence="1 2">SR1</strain>
    </source>
</reference>
<protein>
    <recommendedName>
        <fullName evidence="3">C2H2-type domain-containing protein</fullName>
    </recommendedName>
</protein>
<dbReference type="STRING" id="1459636.NTE_03157"/>
<gene>
    <name evidence="1" type="ORF">NTE_03157</name>
</gene>
<dbReference type="EMBL" id="CP007174">
    <property type="protein sequence ID" value="AIF85189.1"/>
    <property type="molecule type" value="Genomic_DNA"/>
</dbReference>
<dbReference type="OrthoDB" id="374834at2157"/>
<organism evidence="1 2">
    <name type="scientific">Candidatus Nitrososphaera evergladensis SR1</name>
    <dbReference type="NCBI Taxonomy" id="1459636"/>
    <lineage>
        <taxon>Archaea</taxon>
        <taxon>Nitrososphaerota</taxon>
        <taxon>Nitrososphaeria</taxon>
        <taxon>Nitrososphaerales</taxon>
        <taxon>Nitrososphaeraceae</taxon>
        <taxon>Nitrososphaera</taxon>
    </lineage>
</organism>
<dbReference type="AlphaFoldDB" id="A0A075N134"/>
<dbReference type="RefSeq" id="WP_158385615.1">
    <property type="nucleotide sequence ID" value="NZ_CP007174.1"/>
</dbReference>
<dbReference type="KEGG" id="nev:NTE_03157"/>
<dbReference type="HOGENOM" id="CLU_3038865_0_0_2"/>
<keyword evidence="2" id="KW-1185">Reference proteome</keyword>
<accession>A0A075N134</accession>
<dbReference type="Proteomes" id="UP000028194">
    <property type="component" value="Chromosome"/>
</dbReference>
<dbReference type="GeneID" id="43502671"/>
<sequence>MQVLLSTKCRYCDILLEGREQFLGHMIHGHEMSVGQAETMWKSVYSYVNDGGAD</sequence>
<name>A0A075N134_9ARCH</name>
<evidence type="ECO:0000313" key="2">
    <source>
        <dbReference type="Proteomes" id="UP000028194"/>
    </source>
</evidence>
<proteinExistence type="predicted"/>
<evidence type="ECO:0008006" key="3">
    <source>
        <dbReference type="Google" id="ProtNLM"/>
    </source>
</evidence>